<dbReference type="AlphaFoldDB" id="A0A383EYM6"/>
<sequence>PPITWEDASGPLRGALVGALLLEEEAESPRDAWQICESNQIELSPCHSHSAVGPMAGVISASMPVYEIHDEVNRRVAYSNLNEGLGKVLRMGSYSTEVIDRLRWMKTSLAPVLHEAFERHGPFDVRALLGQSLQMGDEGHNRNRAGSALFLREMSASIARCNYTNDEIAQVFEFINGNEHFVLNMVMPAAKAAADAARDIPGSTMVVAMARNGTEFGIQVSGTGDQWFT</sequence>
<evidence type="ECO:0008006" key="2">
    <source>
        <dbReference type="Google" id="ProtNLM"/>
    </source>
</evidence>
<gene>
    <name evidence="1" type="ORF">METZ01_LOCUS514159</name>
</gene>
<dbReference type="Gene3D" id="3.90.1710.10">
    <property type="entry name" value="Enterococcus faecalis V583 domain"/>
    <property type="match status" value="1"/>
</dbReference>
<dbReference type="EMBL" id="UINC01229549">
    <property type="protein sequence ID" value="SVE61305.1"/>
    <property type="molecule type" value="Genomic_DNA"/>
</dbReference>
<dbReference type="Pfam" id="PF06545">
    <property type="entry name" value="AllG"/>
    <property type="match status" value="1"/>
</dbReference>
<proteinExistence type="predicted"/>
<feature type="non-terminal residue" evidence="1">
    <location>
        <position position="229"/>
    </location>
</feature>
<dbReference type="Gene3D" id="3.90.1700.10">
    <property type="entry name" value="v583 domain like"/>
    <property type="match status" value="1"/>
</dbReference>
<dbReference type="InterPro" id="IPR024033">
    <property type="entry name" value="OXTCase_su_AllG_h-dom"/>
</dbReference>
<dbReference type="InterPro" id="IPR009499">
    <property type="entry name" value="AllG-like"/>
</dbReference>
<accession>A0A383EYM6</accession>
<reference evidence="1" key="1">
    <citation type="submission" date="2018-05" db="EMBL/GenBank/DDBJ databases">
        <authorList>
            <person name="Lanie J.A."/>
            <person name="Ng W.-L."/>
            <person name="Kazmierczak K.M."/>
            <person name="Andrzejewski T.M."/>
            <person name="Davidsen T.M."/>
            <person name="Wayne K.J."/>
            <person name="Tettelin H."/>
            <person name="Glass J.I."/>
            <person name="Rusch D."/>
            <person name="Podicherti R."/>
            <person name="Tsui H.-C.T."/>
            <person name="Winkler M.E."/>
        </authorList>
    </citation>
    <scope>NUCLEOTIDE SEQUENCE</scope>
</reference>
<evidence type="ECO:0000313" key="1">
    <source>
        <dbReference type="EMBL" id="SVE61305.1"/>
    </source>
</evidence>
<name>A0A383EYM6_9ZZZZ</name>
<dbReference type="Gene3D" id="1.10.10.660">
    <property type="entry name" value="conserved protein of unknown function from Enterococcus faecalis V583"/>
    <property type="match status" value="1"/>
</dbReference>
<feature type="non-terminal residue" evidence="1">
    <location>
        <position position="1"/>
    </location>
</feature>
<protein>
    <recommendedName>
        <fullName evidence="2">DUF1116 domain-containing protein</fullName>
    </recommendedName>
</protein>
<organism evidence="1">
    <name type="scientific">marine metagenome</name>
    <dbReference type="NCBI Taxonomy" id="408172"/>
    <lineage>
        <taxon>unclassified sequences</taxon>
        <taxon>metagenomes</taxon>
        <taxon>ecological metagenomes</taxon>
    </lineage>
</organism>